<evidence type="ECO:0000313" key="2">
    <source>
        <dbReference type="EMBL" id="EGG12917.1"/>
    </source>
</evidence>
<evidence type="ECO:0000256" key="1">
    <source>
        <dbReference type="SAM" id="MobiDB-lite"/>
    </source>
</evidence>
<dbReference type="RefSeq" id="XP_007403855.1">
    <property type="nucleotide sequence ID" value="XM_007403793.1"/>
</dbReference>
<dbReference type="STRING" id="747676.F4R4X9"/>
<evidence type="ECO:0000313" key="3">
    <source>
        <dbReference type="Proteomes" id="UP000001072"/>
    </source>
</evidence>
<keyword evidence="3" id="KW-1185">Reference proteome</keyword>
<feature type="compositionally biased region" description="Polar residues" evidence="1">
    <location>
        <begin position="217"/>
        <end position="230"/>
    </location>
</feature>
<dbReference type="Pfam" id="PF08539">
    <property type="entry name" value="HbrB"/>
    <property type="match status" value="1"/>
</dbReference>
<protein>
    <submittedName>
        <fullName evidence="2">Uncharacterized protein</fullName>
    </submittedName>
</protein>
<accession>F4R4X9</accession>
<feature type="compositionally biased region" description="Low complexity" evidence="1">
    <location>
        <begin position="300"/>
        <end position="317"/>
    </location>
</feature>
<name>F4R4X9_MELLP</name>
<proteinExistence type="predicted"/>
<dbReference type="eggNOG" id="ENOG502RZ40">
    <property type="taxonomic scope" value="Eukaryota"/>
</dbReference>
<dbReference type="GO" id="GO:0031932">
    <property type="term" value="C:TORC2 complex"/>
    <property type="evidence" value="ECO:0007669"/>
    <property type="project" value="TreeGrafter"/>
</dbReference>
<sequence length="365" mass="40947">MSLNHKFSADTLSDERFLIRLMEIWHFFFTGVLPTLEAIFLPLMTDEKLISVLESKNNKLLQERLQQIHLLQQVSSTSGLPPSSTSLLFKIQPKDPNETYVKKSNLGIDVRRIALECFRDSMISSVFNRFYKLLSYLYDDSLEGFNEPLSMDLVNEISHFKRLQMIGLLCGSVPNPEIEALGKLIRSGKADPSYLKEDEDLEPKDDRKCTSGLAGLKTSNPAGNLSLSPTIRSWNKNREFTRRSIRRQLGKSSLLHHHHHHHHQASKLSLSSLKTSLDLKFSDPSFSNPNETENETLVQSSSGTGTTGNTGNTGTSGQTLHSLESFKFSADHLKHVVQSKINKSMNYFGTQSVSLDDHGSIAEAV</sequence>
<dbReference type="EMBL" id="GL883090">
    <property type="protein sequence ID" value="EGG12917.1"/>
    <property type="molecule type" value="Genomic_DNA"/>
</dbReference>
<reference evidence="3" key="1">
    <citation type="journal article" date="2011" name="Proc. Natl. Acad. Sci. U.S.A.">
        <title>Obligate biotrophy features unraveled by the genomic analysis of rust fungi.</title>
        <authorList>
            <person name="Duplessis S."/>
            <person name="Cuomo C.A."/>
            <person name="Lin Y.-C."/>
            <person name="Aerts A."/>
            <person name="Tisserant E."/>
            <person name="Veneault-Fourrey C."/>
            <person name="Joly D.L."/>
            <person name="Hacquard S."/>
            <person name="Amselem J."/>
            <person name="Cantarel B.L."/>
            <person name="Chiu R."/>
            <person name="Coutinho P.M."/>
            <person name="Feau N."/>
            <person name="Field M."/>
            <person name="Frey P."/>
            <person name="Gelhaye E."/>
            <person name="Goldberg J."/>
            <person name="Grabherr M.G."/>
            <person name="Kodira C.D."/>
            <person name="Kohler A."/>
            <person name="Kuees U."/>
            <person name="Lindquist E.A."/>
            <person name="Lucas S.M."/>
            <person name="Mago R."/>
            <person name="Mauceli E."/>
            <person name="Morin E."/>
            <person name="Murat C."/>
            <person name="Pangilinan J.L."/>
            <person name="Park R."/>
            <person name="Pearson M."/>
            <person name="Quesneville H."/>
            <person name="Rouhier N."/>
            <person name="Sakthikumar S."/>
            <person name="Salamov A.A."/>
            <person name="Schmutz J."/>
            <person name="Selles B."/>
            <person name="Shapiro H."/>
            <person name="Tanguay P."/>
            <person name="Tuskan G.A."/>
            <person name="Henrissat B."/>
            <person name="Van de Peer Y."/>
            <person name="Rouze P."/>
            <person name="Ellis J.G."/>
            <person name="Dodds P.N."/>
            <person name="Schein J.E."/>
            <person name="Zhong S."/>
            <person name="Hamelin R.C."/>
            <person name="Grigoriev I.V."/>
            <person name="Szabo L.J."/>
            <person name="Martin F."/>
        </authorList>
    </citation>
    <scope>NUCLEOTIDE SEQUENCE [LARGE SCALE GENOMIC DNA]</scope>
    <source>
        <strain evidence="3">98AG31 / pathotype 3-4-7</strain>
    </source>
</reference>
<dbReference type="InParanoid" id="F4R4X9"/>
<dbReference type="KEGG" id="mlr:MELLADRAFT_70559"/>
<gene>
    <name evidence="2" type="ORF">MELLADRAFT_70559</name>
</gene>
<dbReference type="PANTHER" id="PTHR32428">
    <property type="entry name" value="TARGET OF RAPAMYCIN COMPLEX 2 SUBUNIT BIT61-RELATED"/>
    <property type="match status" value="1"/>
</dbReference>
<dbReference type="GeneID" id="18931563"/>
<dbReference type="PANTHER" id="PTHR32428:SF2">
    <property type="entry name" value="TARGET OF RAPAMYCIN COMPLEX 2 SUBUNIT BIT61-RELATED"/>
    <property type="match status" value="1"/>
</dbReference>
<dbReference type="Proteomes" id="UP000001072">
    <property type="component" value="Unassembled WGS sequence"/>
</dbReference>
<dbReference type="OrthoDB" id="2507678at2759"/>
<feature type="region of interest" description="Disordered" evidence="1">
    <location>
        <begin position="284"/>
        <end position="318"/>
    </location>
</feature>
<organism evidence="3">
    <name type="scientific">Melampsora larici-populina (strain 98AG31 / pathotype 3-4-7)</name>
    <name type="common">Poplar leaf rust fungus</name>
    <dbReference type="NCBI Taxonomy" id="747676"/>
    <lineage>
        <taxon>Eukaryota</taxon>
        <taxon>Fungi</taxon>
        <taxon>Dikarya</taxon>
        <taxon>Basidiomycota</taxon>
        <taxon>Pucciniomycotina</taxon>
        <taxon>Pucciniomycetes</taxon>
        <taxon>Pucciniales</taxon>
        <taxon>Melampsoraceae</taxon>
        <taxon>Melampsora</taxon>
    </lineage>
</organism>
<feature type="region of interest" description="Disordered" evidence="1">
    <location>
        <begin position="195"/>
        <end position="230"/>
    </location>
</feature>
<dbReference type="InterPro" id="IPR013745">
    <property type="entry name" value="Bit61/PRR5"/>
</dbReference>
<dbReference type="AlphaFoldDB" id="F4R4X9"/>
<dbReference type="HOGENOM" id="CLU_758819_0_0_1"/>
<dbReference type="VEuPathDB" id="FungiDB:MELLADRAFT_70559"/>
<dbReference type="GO" id="GO:0038203">
    <property type="term" value="P:TORC2 signaling"/>
    <property type="evidence" value="ECO:0007669"/>
    <property type="project" value="TreeGrafter"/>
</dbReference>
<feature type="compositionally biased region" description="Polar residues" evidence="1">
    <location>
        <begin position="284"/>
        <end position="299"/>
    </location>
</feature>